<comment type="similarity">
    <text evidence="2">Belongs to the BUD31 (G10) family.</text>
</comment>
<proteinExistence type="inferred from homology"/>
<sequence length="108" mass="12839">MKELNRKMREAGTVRHEEKLKVGSEWPIFRVHHKRSRYICDLYFKRKVISKWKKQIFENLCCLLYNQGRDTNFGTSYVCRVTKSRLEEEKGMKCQNCGCRSCSGSSHL</sequence>
<dbReference type="Proteomes" id="UP000267029">
    <property type="component" value="Unassembled WGS sequence"/>
</dbReference>
<dbReference type="InterPro" id="IPR001748">
    <property type="entry name" value="BUD31"/>
</dbReference>
<keyword evidence="3" id="KW-0539">Nucleus</keyword>
<dbReference type="GO" id="GO:0005681">
    <property type="term" value="C:spliceosomal complex"/>
    <property type="evidence" value="ECO:0007669"/>
    <property type="project" value="TreeGrafter"/>
</dbReference>
<dbReference type="Pfam" id="PF01125">
    <property type="entry name" value="BUD31"/>
    <property type="match status" value="1"/>
</dbReference>
<organism evidence="6">
    <name type="scientific">Mesocestoides corti</name>
    <name type="common">Flatworm</name>
    <dbReference type="NCBI Taxonomy" id="53468"/>
    <lineage>
        <taxon>Eukaryota</taxon>
        <taxon>Metazoa</taxon>
        <taxon>Spiralia</taxon>
        <taxon>Lophotrochozoa</taxon>
        <taxon>Platyhelminthes</taxon>
        <taxon>Cestoda</taxon>
        <taxon>Eucestoda</taxon>
        <taxon>Cyclophyllidea</taxon>
        <taxon>Mesocestoididae</taxon>
        <taxon>Mesocestoides</taxon>
    </lineage>
</organism>
<comment type="subcellular location">
    <subcellularLocation>
        <location evidence="1">Nucleus</location>
    </subcellularLocation>
</comment>
<keyword evidence="5" id="KW-1185">Reference proteome</keyword>
<gene>
    <name evidence="4" type="ORF">MCOS_LOCUS9195</name>
</gene>
<protein>
    <submittedName>
        <fullName evidence="6">Zf-3CxxC domain-containing protein</fullName>
    </submittedName>
</protein>
<reference evidence="4 5" key="2">
    <citation type="submission" date="2018-10" db="EMBL/GenBank/DDBJ databases">
        <authorList>
            <consortium name="Pathogen Informatics"/>
        </authorList>
    </citation>
    <scope>NUCLEOTIDE SEQUENCE [LARGE SCALE GENOMIC DNA]</scope>
</reference>
<dbReference type="OrthoDB" id="277109at2759"/>
<evidence type="ECO:0000313" key="6">
    <source>
        <dbReference type="WBParaSite" id="MCOS_0000919401-mRNA-1"/>
    </source>
</evidence>
<dbReference type="PRINTS" id="PR00322">
    <property type="entry name" value="G10"/>
</dbReference>
<accession>A0A0R3UN44</accession>
<evidence type="ECO:0000256" key="1">
    <source>
        <dbReference type="ARBA" id="ARBA00004123"/>
    </source>
</evidence>
<dbReference type="STRING" id="53468.A0A0R3UN44"/>
<evidence type="ECO:0000256" key="3">
    <source>
        <dbReference type="ARBA" id="ARBA00023242"/>
    </source>
</evidence>
<dbReference type="PANTHER" id="PTHR19411:SF0">
    <property type="entry name" value="PROTEIN BUD31 HOMOLOG"/>
    <property type="match status" value="1"/>
</dbReference>
<evidence type="ECO:0000313" key="4">
    <source>
        <dbReference type="EMBL" id="VDD83192.1"/>
    </source>
</evidence>
<evidence type="ECO:0000256" key="2">
    <source>
        <dbReference type="ARBA" id="ARBA00005287"/>
    </source>
</evidence>
<dbReference type="AlphaFoldDB" id="A0A0R3UN44"/>
<evidence type="ECO:0000313" key="5">
    <source>
        <dbReference type="Proteomes" id="UP000267029"/>
    </source>
</evidence>
<dbReference type="GO" id="GO:0000398">
    <property type="term" value="P:mRNA splicing, via spliceosome"/>
    <property type="evidence" value="ECO:0007669"/>
    <property type="project" value="TreeGrafter"/>
</dbReference>
<name>A0A0R3UN44_MESCO</name>
<reference evidence="6" key="1">
    <citation type="submission" date="2017-02" db="UniProtKB">
        <authorList>
            <consortium name="WormBaseParasite"/>
        </authorList>
    </citation>
    <scope>IDENTIFICATION</scope>
</reference>
<dbReference type="WBParaSite" id="MCOS_0000919401-mRNA-1">
    <property type="protein sequence ID" value="MCOS_0000919401-mRNA-1"/>
    <property type="gene ID" value="MCOS_0000919401"/>
</dbReference>
<dbReference type="PANTHER" id="PTHR19411">
    <property type="entry name" value="PROTEIN BUD31-RELATED"/>
    <property type="match status" value="1"/>
</dbReference>
<dbReference type="EMBL" id="UXSR01005662">
    <property type="protein sequence ID" value="VDD83192.1"/>
    <property type="molecule type" value="Genomic_DNA"/>
</dbReference>